<keyword evidence="3" id="KW-1185">Reference proteome</keyword>
<dbReference type="GeneID" id="40723188"/>
<dbReference type="SUPFAM" id="SSF51445">
    <property type="entry name" value="(Trans)glycosidases"/>
    <property type="match status" value="1"/>
</dbReference>
<dbReference type="KEGG" id="sgra:EX895_000293"/>
<dbReference type="EMBL" id="SRRM01000002">
    <property type="protein sequence ID" value="TKY90295.1"/>
    <property type="molecule type" value="Genomic_DNA"/>
</dbReference>
<gene>
    <name evidence="2" type="ORF">EX895_000293</name>
</gene>
<dbReference type="AlphaFoldDB" id="A0A4U7KZM4"/>
<feature type="signal peptide" evidence="1">
    <location>
        <begin position="1"/>
        <end position="22"/>
    </location>
</feature>
<evidence type="ECO:0000256" key="1">
    <source>
        <dbReference type="SAM" id="SignalP"/>
    </source>
</evidence>
<dbReference type="InterPro" id="IPR017853">
    <property type="entry name" value="GH"/>
</dbReference>
<dbReference type="RefSeq" id="XP_029742280.1">
    <property type="nucleotide sequence ID" value="XM_029880894.1"/>
</dbReference>
<dbReference type="OrthoDB" id="442731at2759"/>
<protein>
    <submittedName>
        <fullName evidence="2">Uncharacterized protein</fullName>
    </submittedName>
</protein>
<comment type="caution">
    <text evidence="2">The sequence shown here is derived from an EMBL/GenBank/DDBJ whole genome shotgun (WGS) entry which is preliminary data.</text>
</comment>
<organism evidence="2 3">
    <name type="scientific">Sporisorium graminicola</name>
    <dbReference type="NCBI Taxonomy" id="280036"/>
    <lineage>
        <taxon>Eukaryota</taxon>
        <taxon>Fungi</taxon>
        <taxon>Dikarya</taxon>
        <taxon>Basidiomycota</taxon>
        <taxon>Ustilaginomycotina</taxon>
        <taxon>Ustilaginomycetes</taxon>
        <taxon>Ustilaginales</taxon>
        <taxon>Ustilaginaceae</taxon>
        <taxon>Sporisorium</taxon>
    </lineage>
</organism>
<proteinExistence type="predicted"/>
<dbReference type="PANTHER" id="PTHR31263:SF0">
    <property type="entry name" value="CELLULASE FAMILY PROTEIN (AFU_ORTHOLOGUE AFUA_5G14560)"/>
    <property type="match status" value="1"/>
</dbReference>
<name>A0A4U7KZM4_9BASI</name>
<dbReference type="Proteomes" id="UP000306050">
    <property type="component" value="Chromosome SGRAM_1"/>
</dbReference>
<keyword evidence="1" id="KW-0732">Signal</keyword>
<feature type="chain" id="PRO_5020534649" evidence="1">
    <location>
        <begin position="23"/>
        <end position="472"/>
    </location>
</feature>
<evidence type="ECO:0000313" key="3">
    <source>
        <dbReference type="Proteomes" id="UP000306050"/>
    </source>
</evidence>
<reference evidence="2 3" key="1">
    <citation type="submission" date="2019-05" db="EMBL/GenBank/DDBJ databases">
        <title>Sporisorium graminicola CBS 10092 draft sequencing and annotation.</title>
        <authorList>
            <person name="Solano-Gonzalez S."/>
            <person name="Caddick M.X."/>
            <person name="Darby A."/>
        </authorList>
    </citation>
    <scope>NUCLEOTIDE SEQUENCE [LARGE SCALE GENOMIC DNA]</scope>
    <source>
        <strain evidence="2 3">CBS 10092</strain>
    </source>
</reference>
<dbReference type="PANTHER" id="PTHR31263">
    <property type="entry name" value="CELLULASE FAMILY PROTEIN (AFU_ORTHOLOGUE AFUA_5G14560)"/>
    <property type="match status" value="1"/>
</dbReference>
<accession>A0A4U7KZM4</accession>
<sequence length="472" mass="52596">MKLNLFALLPLAAAAAVHAALAATTPVRRNDWPHGPFSTDGNQIKNANGEPVILVGTNWPGSGETMIPEGIEFRSISDIVGMMKYVGYNFVRHTYAIQMIDQIYENNGTDITVQSALVSALGQDNGTRIMDMIHENNPQITSNTTRFEVLSMIAEEEQKQGLLMHLDNHISRAIWCCSHDDGNAWFGDVDFNVDNWHRGHRYMANWAKSHSNIVSMSLRNELRKSTLRPQLEYNWKTWWGNVSQAAENIHATNADLLITISGLDYDIDLSALTTQANLLDAPYVNTDMDAIADASSLPAEYADIENTGFGKAKKAVLELHAYKMSAFYGDHLEDCGAIQAGLYRFGFNALGESARPDACQGGNSTADFNEPYSCPAAKVTLPVLLTEFGDTQDSGFANVTMQKCLRDFTTKNKIGWAHWALAGSYRIRQDVVFNNDTWGLTNPTWSEYQSKDTVENFFRPWIRDMGPTNLEL</sequence>
<evidence type="ECO:0000313" key="2">
    <source>
        <dbReference type="EMBL" id="TKY90295.1"/>
    </source>
</evidence>
<dbReference type="Gene3D" id="3.20.20.80">
    <property type="entry name" value="Glycosidases"/>
    <property type="match status" value="1"/>
</dbReference>